<dbReference type="RefSeq" id="WP_098154290.1">
    <property type="nucleotide sequence ID" value="NZ_CP065595.1"/>
</dbReference>
<dbReference type="InterPro" id="IPR037165">
    <property type="entry name" value="AldOxase/xan_DH_Mopterin-bd_sf"/>
</dbReference>
<dbReference type="InterPro" id="IPR036909">
    <property type="entry name" value="Cyt_c-like_dom_sf"/>
</dbReference>
<protein>
    <submittedName>
        <fullName evidence="7">Cytochrome C</fullName>
    </submittedName>
</protein>
<evidence type="ECO:0000256" key="5">
    <source>
        <dbReference type="SAM" id="MobiDB-lite"/>
    </source>
</evidence>
<evidence type="ECO:0000256" key="2">
    <source>
        <dbReference type="ARBA" id="ARBA00022723"/>
    </source>
</evidence>
<evidence type="ECO:0000256" key="3">
    <source>
        <dbReference type="ARBA" id="ARBA00023004"/>
    </source>
</evidence>
<dbReference type="Proteomes" id="UP000220629">
    <property type="component" value="Unassembled WGS sequence"/>
</dbReference>
<feature type="compositionally biased region" description="Basic and acidic residues" evidence="5">
    <location>
        <begin position="30"/>
        <end position="47"/>
    </location>
</feature>
<dbReference type="GO" id="GO:0020037">
    <property type="term" value="F:heme binding"/>
    <property type="evidence" value="ECO:0007669"/>
    <property type="project" value="InterPro"/>
</dbReference>
<keyword evidence="2 4" id="KW-0479">Metal-binding</keyword>
<dbReference type="PANTHER" id="PTHR35008">
    <property type="entry name" value="BLL4482 PROTEIN-RELATED"/>
    <property type="match status" value="1"/>
</dbReference>
<name>A0A2A7S622_BURGA</name>
<dbReference type="Pfam" id="PF13442">
    <property type="entry name" value="Cytochrome_CBB3"/>
    <property type="match status" value="1"/>
</dbReference>
<feature type="region of interest" description="Disordered" evidence="5">
    <location>
        <begin position="1"/>
        <end position="51"/>
    </location>
</feature>
<dbReference type="Gene3D" id="3.30.365.10">
    <property type="entry name" value="Aldehyde oxidase/xanthine dehydrogenase, molybdopterin binding domain"/>
    <property type="match status" value="1"/>
</dbReference>
<keyword evidence="1 4" id="KW-0349">Heme</keyword>
<feature type="domain" description="Cytochrome c" evidence="6">
    <location>
        <begin position="597"/>
        <end position="706"/>
    </location>
</feature>
<gene>
    <name evidence="7" type="ORF">CRM94_32450</name>
</gene>
<dbReference type="Gene3D" id="1.10.760.10">
    <property type="entry name" value="Cytochrome c-like domain"/>
    <property type="match status" value="3"/>
</dbReference>
<dbReference type="PANTHER" id="PTHR35008:SF8">
    <property type="entry name" value="ALCOHOL DEHYDROGENASE CYTOCHROME C SUBUNIT"/>
    <property type="match status" value="1"/>
</dbReference>
<dbReference type="GO" id="GO:0046872">
    <property type="term" value="F:metal ion binding"/>
    <property type="evidence" value="ECO:0007669"/>
    <property type="project" value="UniProtKB-KW"/>
</dbReference>
<sequence>MKPDRAVNEAESTALAEAREAPAASLAARGGHEAGREAEVASRRHAEYGWPTGTPGVSAMLEVEAGISEQGRLASWRYRARLSTASGEARSRPVPVSGEASAHGDSGAYGAYGAYGGRALPFVYRHAEARIEVEDPAFAIPAHAHVFARESGLDECAAELRADPVELRLRHLDPVADAGAQAVIRMVSERARWQAPAVAVPASSWLRGRGFAFDGRRVEADRAEQGAPGAASLDARPDWSAWVVDIEVDPTSGDIALRRVVAGQGAGEPGPDGLPRGSGVAAAQVEATVARLLGVQHAARHAFDESAGEGGAGGDALAYELTRAGQATSELAAAPDLASLDPAERARLERAAAPAAAAIANALYDATGVRFRAPPFDARTVREALATHQARAAMAARQPTAAQRWRRWLKGGGIGGVVGGLIGLAGAMLPGPAPIAPIPAGSAGGAQVWSAETLERGRLVAIAGDCAVCHTAPGGQPNAGGFPLETPFGTIYSTNLTPDAETGIGNWSYPAFARAMREGISRDGHHLYPAFPYTAFARLSEPDMLALYAYLMSQPAVKAAAPPTRLPFPMNQRRLVAGWNWLYHDDTPYVPDPARSAQWNRGKYLVDGAGHCSACHSPRNALGAEKGGFAYLSGGQAEGWDAPALVAASHAAPVPWTEDALFRYLRTGFSPEHGVAAGPMAPVVAGLAELPEGDVRAIAHYLASLSPSVDAQAASAAAASRAGGAELVSTLGMENGRRAFDAACAVCHAESGGVGHFGVRPLMGLNTSVSHANPDNLLRVLQNGIAQPATAALGYMPAFRDEFDDRQMAELAAYIRKRYAPDQPAWRDLEAASARIRAQGAGH</sequence>
<evidence type="ECO:0000313" key="7">
    <source>
        <dbReference type="EMBL" id="PEH39031.1"/>
    </source>
</evidence>
<accession>A0A2A7S622</accession>
<feature type="domain" description="Cytochrome c" evidence="6">
    <location>
        <begin position="440"/>
        <end position="555"/>
    </location>
</feature>
<proteinExistence type="predicted"/>
<dbReference type="Pfam" id="PF00034">
    <property type="entry name" value="Cytochrom_C"/>
    <property type="match status" value="1"/>
</dbReference>
<evidence type="ECO:0000256" key="4">
    <source>
        <dbReference type="PROSITE-ProRule" id="PRU00433"/>
    </source>
</evidence>
<dbReference type="SUPFAM" id="SSF46626">
    <property type="entry name" value="Cytochrome c"/>
    <property type="match status" value="3"/>
</dbReference>
<dbReference type="InterPro" id="IPR009056">
    <property type="entry name" value="Cyt_c-like_dom"/>
</dbReference>
<organism evidence="7 8">
    <name type="scientific">Burkholderia gladioli</name>
    <name type="common">Pseudomonas marginata</name>
    <name type="synonym">Phytomonas marginata</name>
    <dbReference type="NCBI Taxonomy" id="28095"/>
    <lineage>
        <taxon>Bacteria</taxon>
        <taxon>Pseudomonadati</taxon>
        <taxon>Pseudomonadota</taxon>
        <taxon>Betaproteobacteria</taxon>
        <taxon>Burkholderiales</taxon>
        <taxon>Burkholderiaceae</taxon>
        <taxon>Burkholderia</taxon>
    </lineage>
</organism>
<feature type="domain" description="Cytochrome c" evidence="6">
    <location>
        <begin position="731"/>
        <end position="819"/>
    </location>
</feature>
<dbReference type="PROSITE" id="PS51007">
    <property type="entry name" value="CYTC"/>
    <property type="match status" value="3"/>
</dbReference>
<dbReference type="GO" id="GO:0016491">
    <property type="term" value="F:oxidoreductase activity"/>
    <property type="evidence" value="ECO:0007669"/>
    <property type="project" value="InterPro"/>
</dbReference>
<evidence type="ECO:0000313" key="8">
    <source>
        <dbReference type="Proteomes" id="UP000220629"/>
    </source>
</evidence>
<evidence type="ECO:0000256" key="1">
    <source>
        <dbReference type="ARBA" id="ARBA00022617"/>
    </source>
</evidence>
<evidence type="ECO:0000259" key="6">
    <source>
        <dbReference type="PROSITE" id="PS51007"/>
    </source>
</evidence>
<reference evidence="8" key="1">
    <citation type="submission" date="2017-09" db="EMBL/GenBank/DDBJ databases">
        <title>FDA dAtabase for Regulatory Grade micrObial Sequences (FDA-ARGOS): Supporting development and validation of Infectious Disease Dx tests.</title>
        <authorList>
            <person name="Minogue T."/>
            <person name="Wolcott M."/>
            <person name="Wasieloski L."/>
            <person name="Aguilar W."/>
            <person name="Moore D."/>
            <person name="Tallon L."/>
            <person name="Sadzewicz L."/>
            <person name="Ott S."/>
            <person name="Zhao X."/>
            <person name="Nagaraj S."/>
            <person name="Vavikolanu K."/>
            <person name="Aluvathingal J."/>
            <person name="Nadendla S."/>
            <person name="Sichtig H."/>
        </authorList>
    </citation>
    <scope>NUCLEOTIDE SEQUENCE [LARGE SCALE GENOMIC DNA]</scope>
    <source>
        <strain evidence="8">FDAARGOS_390</strain>
    </source>
</reference>
<dbReference type="GO" id="GO:0009055">
    <property type="term" value="F:electron transfer activity"/>
    <property type="evidence" value="ECO:0007669"/>
    <property type="project" value="InterPro"/>
</dbReference>
<dbReference type="EMBL" id="PDDY01000004">
    <property type="protein sequence ID" value="PEH39031.1"/>
    <property type="molecule type" value="Genomic_DNA"/>
</dbReference>
<keyword evidence="3 4" id="KW-0408">Iron</keyword>
<dbReference type="AlphaFoldDB" id="A0A2A7S622"/>
<dbReference type="InterPro" id="IPR051459">
    <property type="entry name" value="Cytochrome_c-type_DH"/>
</dbReference>
<dbReference type="SUPFAM" id="SSF56003">
    <property type="entry name" value="Molybdenum cofactor-binding domain"/>
    <property type="match status" value="1"/>
</dbReference>
<comment type="caution">
    <text evidence="7">The sequence shown here is derived from an EMBL/GenBank/DDBJ whole genome shotgun (WGS) entry which is preliminary data.</text>
</comment>